<dbReference type="OrthoDB" id="8156287at2"/>
<keyword evidence="10" id="KW-0408">Iron</keyword>
<dbReference type="GO" id="GO:0022904">
    <property type="term" value="P:respiratory electron transport chain"/>
    <property type="evidence" value="ECO:0007669"/>
    <property type="project" value="InterPro"/>
</dbReference>
<accession>A0A0D0QFD0</accession>
<evidence type="ECO:0000313" key="15">
    <source>
        <dbReference type="EMBL" id="KIQ69683.1"/>
    </source>
</evidence>
<feature type="transmembrane region" description="Helical" evidence="13">
    <location>
        <begin position="48"/>
        <end position="67"/>
    </location>
</feature>
<evidence type="ECO:0000256" key="1">
    <source>
        <dbReference type="ARBA" id="ARBA00001970"/>
    </source>
</evidence>
<keyword evidence="5" id="KW-0349">Heme</keyword>
<comment type="caution">
    <text evidence="15">The sequence shown here is derived from an EMBL/GenBank/DDBJ whole genome shotgun (WGS) entry which is preliminary data.</text>
</comment>
<dbReference type="EMBL" id="AONG01000009">
    <property type="protein sequence ID" value="KIQ69683.1"/>
    <property type="molecule type" value="Genomic_DNA"/>
</dbReference>
<sequence length="158" mass="17180">MTVATYSRAQIALHWTVAILVVATWLLHDRMEEAFDARMDGDGVGALPLHAWLGLTVLALTLIRLALRLTRGVPPPPADDPPAMQAAANWTHRLIYLLLIAIPAGGAVAWFGQVEDAGDVHGTIANILMIIALGHALVALWHQYVKKDGLLRRMMRAG</sequence>
<protein>
    <submittedName>
        <fullName evidence="15">Cytochrome B561</fullName>
    </submittedName>
</protein>
<keyword evidence="9 13" id="KW-1133">Transmembrane helix</keyword>
<dbReference type="GO" id="GO:0009055">
    <property type="term" value="F:electron transfer activity"/>
    <property type="evidence" value="ECO:0007669"/>
    <property type="project" value="InterPro"/>
</dbReference>
<feature type="transmembrane region" description="Helical" evidence="13">
    <location>
        <begin position="124"/>
        <end position="145"/>
    </location>
</feature>
<comment type="cofactor">
    <cofactor evidence="1">
        <name>heme b</name>
        <dbReference type="ChEBI" id="CHEBI:60344"/>
    </cofactor>
</comment>
<keyword evidence="3" id="KW-0813">Transport</keyword>
<dbReference type="PATRIC" id="fig|1123501.6.peg.2143"/>
<keyword evidence="6 13" id="KW-0812">Transmembrane</keyword>
<evidence type="ECO:0000256" key="8">
    <source>
        <dbReference type="ARBA" id="ARBA00022982"/>
    </source>
</evidence>
<dbReference type="GO" id="GO:0046872">
    <property type="term" value="F:metal ion binding"/>
    <property type="evidence" value="ECO:0007669"/>
    <property type="project" value="UniProtKB-KW"/>
</dbReference>
<comment type="similarity">
    <text evidence="12">Belongs to the cytochrome b561 family.</text>
</comment>
<evidence type="ECO:0000256" key="6">
    <source>
        <dbReference type="ARBA" id="ARBA00022692"/>
    </source>
</evidence>
<dbReference type="InterPro" id="IPR052168">
    <property type="entry name" value="Cytochrome_b561_oxidase"/>
</dbReference>
<dbReference type="GO" id="GO:0005886">
    <property type="term" value="C:plasma membrane"/>
    <property type="evidence" value="ECO:0007669"/>
    <property type="project" value="UniProtKB-SubCell"/>
</dbReference>
<dbReference type="Pfam" id="PF01292">
    <property type="entry name" value="Ni_hydr_CYTB"/>
    <property type="match status" value="1"/>
</dbReference>
<dbReference type="InterPro" id="IPR011577">
    <property type="entry name" value="Cyt_b561_bac/Ni-Hgenase"/>
</dbReference>
<evidence type="ECO:0000256" key="3">
    <source>
        <dbReference type="ARBA" id="ARBA00022448"/>
    </source>
</evidence>
<evidence type="ECO:0000259" key="14">
    <source>
        <dbReference type="Pfam" id="PF01292"/>
    </source>
</evidence>
<keyword evidence="7" id="KW-0479">Metal-binding</keyword>
<evidence type="ECO:0000313" key="16">
    <source>
        <dbReference type="Proteomes" id="UP000035100"/>
    </source>
</evidence>
<keyword evidence="16" id="KW-1185">Reference proteome</keyword>
<keyword evidence="8" id="KW-0249">Electron transport</keyword>
<keyword evidence="11 13" id="KW-0472">Membrane</keyword>
<feature type="transmembrane region" description="Helical" evidence="13">
    <location>
        <begin position="94"/>
        <end position="112"/>
    </location>
</feature>
<proteinExistence type="inferred from homology"/>
<feature type="transmembrane region" description="Helical" evidence="13">
    <location>
        <begin position="12"/>
        <end position="28"/>
    </location>
</feature>
<dbReference type="GO" id="GO:0020037">
    <property type="term" value="F:heme binding"/>
    <property type="evidence" value="ECO:0007669"/>
    <property type="project" value="TreeGrafter"/>
</dbReference>
<comment type="subcellular location">
    <subcellularLocation>
        <location evidence="2">Cell membrane</location>
        <topology evidence="2">Multi-pass membrane protein</topology>
    </subcellularLocation>
</comment>
<dbReference type="STRING" id="1123501.Wenmar_02047"/>
<evidence type="ECO:0000256" key="13">
    <source>
        <dbReference type="SAM" id="Phobius"/>
    </source>
</evidence>
<dbReference type="PANTHER" id="PTHR30529:SF7">
    <property type="entry name" value="CYTOCHROME B561 BACTERIAL_NI-HYDROGENASE DOMAIN-CONTAINING PROTEIN"/>
    <property type="match status" value="1"/>
</dbReference>
<dbReference type="RefSeq" id="WP_018304897.1">
    <property type="nucleotide sequence ID" value="NZ_KB902316.1"/>
</dbReference>
<name>A0A0D0QFD0_9RHOB</name>
<gene>
    <name evidence="15" type="ORF">Wenmar_02047</name>
</gene>
<evidence type="ECO:0000256" key="5">
    <source>
        <dbReference type="ARBA" id="ARBA00022617"/>
    </source>
</evidence>
<evidence type="ECO:0000256" key="4">
    <source>
        <dbReference type="ARBA" id="ARBA00022475"/>
    </source>
</evidence>
<evidence type="ECO:0000256" key="11">
    <source>
        <dbReference type="ARBA" id="ARBA00023136"/>
    </source>
</evidence>
<evidence type="ECO:0000256" key="9">
    <source>
        <dbReference type="ARBA" id="ARBA00022989"/>
    </source>
</evidence>
<feature type="domain" description="Cytochrome b561 bacterial/Ni-hydrogenase" evidence="14">
    <location>
        <begin position="6"/>
        <end position="156"/>
    </location>
</feature>
<dbReference type="AlphaFoldDB" id="A0A0D0QFD0"/>
<evidence type="ECO:0000256" key="10">
    <source>
        <dbReference type="ARBA" id="ARBA00023004"/>
    </source>
</evidence>
<dbReference type="InterPro" id="IPR016174">
    <property type="entry name" value="Di-haem_cyt_TM"/>
</dbReference>
<evidence type="ECO:0000256" key="7">
    <source>
        <dbReference type="ARBA" id="ARBA00022723"/>
    </source>
</evidence>
<organism evidence="15 16">
    <name type="scientific">Wenxinia marina DSM 24838</name>
    <dbReference type="NCBI Taxonomy" id="1123501"/>
    <lineage>
        <taxon>Bacteria</taxon>
        <taxon>Pseudomonadati</taxon>
        <taxon>Pseudomonadota</taxon>
        <taxon>Alphaproteobacteria</taxon>
        <taxon>Rhodobacterales</taxon>
        <taxon>Roseobacteraceae</taxon>
        <taxon>Wenxinia</taxon>
    </lineage>
</organism>
<evidence type="ECO:0000256" key="12">
    <source>
        <dbReference type="ARBA" id="ARBA00037975"/>
    </source>
</evidence>
<keyword evidence="4" id="KW-1003">Cell membrane</keyword>
<dbReference type="PANTHER" id="PTHR30529">
    <property type="entry name" value="CYTOCHROME B561"/>
    <property type="match status" value="1"/>
</dbReference>
<dbReference type="Proteomes" id="UP000035100">
    <property type="component" value="Unassembled WGS sequence"/>
</dbReference>
<reference evidence="15 16" key="1">
    <citation type="submission" date="2013-01" db="EMBL/GenBank/DDBJ databases">
        <authorList>
            <person name="Fiebig A."/>
            <person name="Goeker M."/>
            <person name="Klenk H.-P.P."/>
        </authorList>
    </citation>
    <scope>NUCLEOTIDE SEQUENCE [LARGE SCALE GENOMIC DNA]</scope>
    <source>
        <strain evidence="15 16">DSM 24838</strain>
    </source>
</reference>
<dbReference type="SUPFAM" id="SSF81342">
    <property type="entry name" value="Transmembrane di-heme cytochromes"/>
    <property type="match status" value="1"/>
</dbReference>
<dbReference type="eggNOG" id="COG3038">
    <property type="taxonomic scope" value="Bacteria"/>
</dbReference>
<evidence type="ECO:0000256" key="2">
    <source>
        <dbReference type="ARBA" id="ARBA00004651"/>
    </source>
</evidence>